<dbReference type="PROSITE" id="PS51748">
    <property type="entry name" value="HEXOKINASE_2"/>
    <property type="match status" value="1"/>
</dbReference>
<evidence type="ECO:0000256" key="7">
    <source>
        <dbReference type="ARBA" id="ARBA00022777"/>
    </source>
</evidence>
<dbReference type="PANTHER" id="PTHR19443:SF16">
    <property type="entry name" value="HEXOKINASE TYPE 1-RELATED"/>
    <property type="match status" value="1"/>
</dbReference>
<evidence type="ECO:0000256" key="8">
    <source>
        <dbReference type="ARBA" id="ARBA00022840"/>
    </source>
</evidence>
<dbReference type="GO" id="GO:0006006">
    <property type="term" value="P:glucose metabolic process"/>
    <property type="evidence" value="ECO:0007669"/>
    <property type="project" value="TreeGrafter"/>
</dbReference>
<dbReference type="PANTHER" id="PTHR19443">
    <property type="entry name" value="HEXOKINASE"/>
    <property type="match status" value="1"/>
</dbReference>
<dbReference type="UniPathway" id="UPA00242"/>
<feature type="transmembrane region" description="Helical" evidence="14">
    <location>
        <begin position="48"/>
        <end position="66"/>
    </location>
</feature>
<dbReference type="Gene3D" id="3.40.367.20">
    <property type="match status" value="1"/>
</dbReference>
<dbReference type="GO" id="GO:0005829">
    <property type="term" value="C:cytosol"/>
    <property type="evidence" value="ECO:0007669"/>
    <property type="project" value="TreeGrafter"/>
</dbReference>
<evidence type="ECO:0000256" key="9">
    <source>
        <dbReference type="ARBA" id="ARBA00023152"/>
    </source>
</evidence>
<sequence>MKHHKVCPVFKKASRKATSYLRHLAVDASMNGTKSLLFRAGRYSVHQFFKSFAAMFTVLLILPKAVKQAFNSATKHPFHFPGFGSGIFGAIKGAFVGIPSLFRSGFAAIKVQLYGVTASIYHFIETIKAFFIVITGRFSHFNQLVHHAVSTMTVNLKASMSAISLMFSHLFTYVSSVFQSFTTGTSNAMHNLWEKEKNWGVHVFERFEHGRDYVSKGLWHVFASIGSGFAKMWAYLTSFGGGVKHKVNEVAVTVGHKVHDTAADVGHKMHDAAVDVGQVFQKVHDKAANVRHTVHDQAADVRHKVHDAAIHGLHSVGDAEHRVFVKFKTTADLVRHKASDLATGVKVGTSHIYHKVKDGVPVIGEKAVLILRTSKVRGQHLVHVGVEKGKHAASHVKTSLSKGSQDLIWFFRTLGKKTHHVFVVVTRPLVYPVVYVAHVPGNVVHAVCMTPVTVYLYFMSVIGLIAYLGLAIKTRYDREQYARKVGIHKKVRNGCQELNLSDSVLRQCMEKLRAQIDLGLNPSTREQASVKCYNTYVQDLPTGKEKGQFLALDLGGTNFRVLLITLNGRHFDMQSKIYVVPKEIMLGPGEVLFDHIASCLESFALQHRVAKKNLPLGFTFSFPLNQVGLKSGILTRWTKGFNCANTVGEDVVQMLAKALAKRDTIKIDVVAILNDTTGTLMSCAWKNHNCKVGVILGTGSNACYVEKIKNVIGFDGDTSKPHVIINTEWGAFGDHGELDFIRTPYDKEIDKHSVNPGKQLHEKMISDVPGRVGQTSHHQVHQRQSIIWRSNQPQTSRAMELPH</sequence>
<dbReference type="InterPro" id="IPR022673">
    <property type="entry name" value="Hexokinase_C"/>
</dbReference>
<evidence type="ECO:0000259" key="16">
    <source>
        <dbReference type="Pfam" id="PF03727"/>
    </source>
</evidence>
<feature type="transmembrane region" description="Helical" evidence="14">
    <location>
        <begin position="454"/>
        <end position="472"/>
    </location>
</feature>
<comment type="catalytic activity">
    <reaction evidence="11">
        <text>D-fructose + ATP = D-fructose 6-phosphate + ADP + H(+)</text>
        <dbReference type="Rhea" id="RHEA:16125"/>
        <dbReference type="ChEBI" id="CHEBI:15378"/>
        <dbReference type="ChEBI" id="CHEBI:30616"/>
        <dbReference type="ChEBI" id="CHEBI:37721"/>
        <dbReference type="ChEBI" id="CHEBI:61527"/>
        <dbReference type="ChEBI" id="CHEBI:456216"/>
        <dbReference type="EC" id="2.7.1.1"/>
    </reaction>
    <physiologicalReaction direction="left-to-right" evidence="11">
        <dbReference type="Rhea" id="RHEA:16126"/>
    </physiologicalReaction>
</comment>
<evidence type="ECO:0000256" key="5">
    <source>
        <dbReference type="ARBA" id="ARBA00022679"/>
    </source>
</evidence>
<evidence type="ECO:0000256" key="4">
    <source>
        <dbReference type="ARBA" id="ARBA00012324"/>
    </source>
</evidence>
<evidence type="ECO:0000256" key="2">
    <source>
        <dbReference type="ARBA" id="ARBA00005028"/>
    </source>
</evidence>
<dbReference type="GO" id="GO:0004340">
    <property type="term" value="F:glucokinase activity"/>
    <property type="evidence" value="ECO:0007669"/>
    <property type="project" value="TreeGrafter"/>
</dbReference>
<feature type="domain" description="Hexokinase C-terminal" evidence="16">
    <location>
        <begin position="691"/>
        <end position="766"/>
    </location>
</feature>
<dbReference type="GO" id="GO:0008865">
    <property type="term" value="F:fructokinase activity"/>
    <property type="evidence" value="ECO:0007669"/>
    <property type="project" value="TreeGrafter"/>
</dbReference>
<proteinExistence type="inferred from homology"/>
<feature type="compositionally biased region" description="Polar residues" evidence="13">
    <location>
        <begin position="777"/>
        <end position="797"/>
    </location>
</feature>
<comment type="catalytic activity">
    <reaction evidence="10">
        <text>a D-hexose + ATP = a D-hexose 6-phosphate + ADP + H(+)</text>
        <dbReference type="Rhea" id="RHEA:22740"/>
        <dbReference type="ChEBI" id="CHEBI:4194"/>
        <dbReference type="ChEBI" id="CHEBI:15378"/>
        <dbReference type="ChEBI" id="CHEBI:30616"/>
        <dbReference type="ChEBI" id="CHEBI:229467"/>
        <dbReference type="ChEBI" id="CHEBI:456216"/>
        <dbReference type="EC" id="2.7.1.1"/>
    </reaction>
    <physiologicalReaction direction="left-to-right" evidence="10">
        <dbReference type="Rhea" id="RHEA:22741"/>
    </physiologicalReaction>
</comment>
<feature type="transmembrane region" description="Helical" evidence="14">
    <location>
        <begin position="113"/>
        <end position="134"/>
    </location>
</feature>
<evidence type="ECO:0000256" key="14">
    <source>
        <dbReference type="SAM" id="Phobius"/>
    </source>
</evidence>
<evidence type="ECO:0000256" key="1">
    <source>
        <dbReference type="ARBA" id="ARBA00004888"/>
    </source>
</evidence>
<dbReference type="Pfam" id="PF00349">
    <property type="entry name" value="Hexokinase_1"/>
    <property type="match status" value="1"/>
</dbReference>
<dbReference type="AlphaFoldDB" id="A0A0K8SZB9"/>
<dbReference type="InterPro" id="IPR022672">
    <property type="entry name" value="Hexokinase_N"/>
</dbReference>
<dbReference type="EMBL" id="GBRD01007188">
    <property type="protein sequence ID" value="JAG58633.1"/>
    <property type="molecule type" value="Transcribed_RNA"/>
</dbReference>
<evidence type="ECO:0000313" key="17">
    <source>
        <dbReference type="EMBL" id="JAG58633.1"/>
    </source>
</evidence>
<comment type="similarity">
    <text evidence="3">Belongs to the hexokinase family.</text>
</comment>
<dbReference type="InterPro" id="IPR001312">
    <property type="entry name" value="Hexokinase"/>
</dbReference>
<comment type="pathway">
    <text evidence="2">Carbohydrate metabolism; hexose metabolism.</text>
</comment>
<keyword evidence="8" id="KW-0067">ATP-binding</keyword>
<keyword evidence="6" id="KW-0547">Nucleotide-binding</keyword>
<dbReference type="EC" id="2.7.1.1" evidence="4"/>
<keyword evidence="5" id="KW-0808">Transferase</keyword>
<keyword evidence="14" id="KW-0812">Transmembrane</keyword>
<evidence type="ECO:0000256" key="10">
    <source>
        <dbReference type="ARBA" id="ARBA00044613"/>
    </source>
</evidence>
<protein>
    <recommendedName>
        <fullName evidence="4">hexokinase</fullName>
        <ecNumber evidence="4">2.7.1.1</ecNumber>
    </recommendedName>
</protein>
<evidence type="ECO:0000256" key="3">
    <source>
        <dbReference type="ARBA" id="ARBA00009225"/>
    </source>
</evidence>
<keyword evidence="9" id="KW-0324">Glycolysis</keyword>
<feature type="region of interest" description="Disordered" evidence="13">
    <location>
        <begin position="777"/>
        <end position="803"/>
    </location>
</feature>
<evidence type="ECO:0000256" key="11">
    <source>
        <dbReference type="ARBA" id="ARBA00047905"/>
    </source>
</evidence>
<evidence type="ECO:0000256" key="12">
    <source>
        <dbReference type="ARBA" id="ARBA00048160"/>
    </source>
</evidence>
<evidence type="ECO:0000256" key="6">
    <source>
        <dbReference type="ARBA" id="ARBA00022741"/>
    </source>
</evidence>
<dbReference type="Gene3D" id="1.20.120.20">
    <property type="entry name" value="Apolipoprotein"/>
    <property type="match status" value="1"/>
</dbReference>
<dbReference type="Gene3D" id="3.30.420.40">
    <property type="match status" value="1"/>
</dbReference>
<evidence type="ECO:0000256" key="13">
    <source>
        <dbReference type="SAM" id="MobiDB-lite"/>
    </source>
</evidence>
<keyword evidence="7" id="KW-0418">Kinase</keyword>
<dbReference type="GO" id="GO:0005739">
    <property type="term" value="C:mitochondrion"/>
    <property type="evidence" value="ECO:0007669"/>
    <property type="project" value="TreeGrafter"/>
</dbReference>
<accession>A0A0K8SZB9</accession>
<dbReference type="UniPathway" id="UPA00109">
    <property type="reaction ID" value="UER00180"/>
</dbReference>
<reference evidence="17" key="1">
    <citation type="submission" date="2014-09" db="EMBL/GenBank/DDBJ databases">
        <authorList>
            <person name="Magalhaes I.L.F."/>
            <person name="Oliveira U."/>
            <person name="Santos F.R."/>
            <person name="Vidigal T.H.D.A."/>
            <person name="Brescovit A.D."/>
            <person name="Santos A.J."/>
        </authorList>
    </citation>
    <scope>NUCLEOTIDE SEQUENCE</scope>
</reference>
<name>A0A0K8SZB9_LYGHE</name>
<organism evidence="17">
    <name type="scientific">Lygus hesperus</name>
    <name type="common">Western plant bug</name>
    <dbReference type="NCBI Taxonomy" id="30085"/>
    <lineage>
        <taxon>Eukaryota</taxon>
        <taxon>Metazoa</taxon>
        <taxon>Ecdysozoa</taxon>
        <taxon>Arthropoda</taxon>
        <taxon>Hexapoda</taxon>
        <taxon>Insecta</taxon>
        <taxon>Pterygota</taxon>
        <taxon>Neoptera</taxon>
        <taxon>Paraneoptera</taxon>
        <taxon>Hemiptera</taxon>
        <taxon>Heteroptera</taxon>
        <taxon>Panheteroptera</taxon>
        <taxon>Cimicomorpha</taxon>
        <taxon>Miridae</taxon>
        <taxon>Mirini</taxon>
        <taxon>Lygus</taxon>
    </lineage>
</organism>
<feature type="domain" description="Hexokinase N-terminal" evidence="15">
    <location>
        <begin position="491"/>
        <end position="685"/>
    </location>
</feature>
<dbReference type="FunFam" id="3.30.420.40:FF:000095">
    <property type="entry name" value="Phosphotransferase"/>
    <property type="match status" value="1"/>
</dbReference>
<evidence type="ECO:0000259" key="15">
    <source>
        <dbReference type="Pfam" id="PF00349"/>
    </source>
</evidence>
<dbReference type="Pfam" id="PF03727">
    <property type="entry name" value="Hexokinase_2"/>
    <property type="match status" value="1"/>
</dbReference>
<dbReference type="PRINTS" id="PR00475">
    <property type="entry name" value="HEXOKINASE"/>
</dbReference>
<comment type="pathway">
    <text evidence="1">Carbohydrate degradation; glycolysis; D-glyceraldehyde 3-phosphate and glycerone phosphate from D-glucose: step 1/4.</text>
</comment>
<comment type="catalytic activity">
    <reaction evidence="12">
        <text>D-glucose + ATP = D-glucose 6-phosphate + ADP + H(+)</text>
        <dbReference type="Rhea" id="RHEA:17825"/>
        <dbReference type="ChEBI" id="CHEBI:4167"/>
        <dbReference type="ChEBI" id="CHEBI:15378"/>
        <dbReference type="ChEBI" id="CHEBI:30616"/>
        <dbReference type="ChEBI" id="CHEBI:61548"/>
        <dbReference type="ChEBI" id="CHEBI:456216"/>
        <dbReference type="EC" id="2.7.1.1"/>
    </reaction>
    <physiologicalReaction direction="left-to-right" evidence="12">
        <dbReference type="Rhea" id="RHEA:17826"/>
    </physiologicalReaction>
</comment>
<dbReference type="GO" id="GO:0006096">
    <property type="term" value="P:glycolytic process"/>
    <property type="evidence" value="ECO:0007669"/>
    <property type="project" value="UniProtKB-UniPathway"/>
</dbReference>
<feature type="transmembrane region" description="Helical" evidence="14">
    <location>
        <begin position="78"/>
        <end position="101"/>
    </location>
</feature>
<keyword evidence="14" id="KW-1133">Transmembrane helix</keyword>
<dbReference type="SUPFAM" id="SSF53067">
    <property type="entry name" value="Actin-like ATPase domain"/>
    <property type="match status" value="2"/>
</dbReference>
<dbReference type="GO" id="GO:0001678">
    <property type="term" value="P:intracellular glucose homeostasis"/>
    <property type="evidence" value="ECO:0007669"/>
    <property type="project" value="InterPro"/>
</dbReference>
<dbReference type="GO" id="GO:0005536">
    <property type="term" value="F:D-glucose binding"/>
    <property type="evidence" value="ECO:0007669"/>
    <property type="project" value="InterPro"/>
</dbReference>
<keyword evidence="14" id="KW-0472">Membrane</keyword>
<dbReference type="InterPro" id="IPR043129">
    <property type="entry name" value="ATPase_NBD"/>
</dbReference>
<dbReference type="GO" id="GO:0005524">
    <property type="term" value="F:ATP binding"/>
    <property type="evidence" value="ECO:0007669"/>
    <property type="project" value="UniProtKB-KW"/>
</dbReference>